<dbReference type="InterPro" id="IPR028233">
    <property type="entry name" value="BBIP10"/>
</dbReference>
<dbReference type="PANTHER" id="PTHR28596">
    <property type="entry name" value="BBSOME-INTERACTING PROTEIN 1"/>
    <property type="match status" value="1"/>
</dbReference>
<organism evidence="1 2">
    <name type="scientific">Porites evermanni</name>
    <dbReference type="NCBI Taxonomy" id="104178"/>
    <lineage>
        <taxon>Eukaryota</taxon>
        <taxon>Metazoa</taxon>
        <taxon>Cnidaria</taxon>
        <taxon>Anthozoa</taxon>
        <taxon>Hexacorallia</taxon>
        <taxon>Scleractinia</taxon>
        <taxon>Fungiina</taxon>
        <taxon>Poritidae</taxon>
        <taxon>Porites</taxon>
    </lineage>
</organism>
<protein>
    <recommendedName>
        <fullName evidence="3">BBSome-interacting protein 1</fullName>
    </recommendedName>
</protein>
<dbReference type="Pfam" id="PF14777">
    <property type="entry name" value="BBIP10"/>
    <property type="match status" value="1"/>
</dbReference>
<accession>A0ABN8LQ07</accession>
<name>A0ABN8LQ07_9CNID</name>
<evidence type="ECO:0000313" key="1">
    <source>
        <dbReference type="EMBL" id="CAH3017539.1"/>
    </source>
</evidence>
<dbReference type="PANTHER" id="PTHR28596:SF1">
    <property type="entry name" value="BBSOME-INTERACTING PROTEIN 1"/>
    <property type="match status" value="1"/>
</dbReference>
<evidence type="ECO:0008006" key="3">
    <source>
        <dbReference type="Google" id="ProtNLM"/>
    </source>
</evidence>
<feature type="non-terminal residue" evidence="1">
    <location>
        <position position="103"/>
    </location>
</feature>
<sequence>MAGEKIVFKEVLPKKGLLFTEQTPMPVLCKPKIMPMKSVTLEKLETMQKEAQEAVKRQEQEQKLHVCGGFLAKRNSRWCTVESSLYNHAPSRSITMCMCLVVC</sequence>
<dbReference type="Proteomes" id="UP001159427">
    <property type="component" value="Unassembled WGS sequence"/>
</dbReference>
<keyword evidence="2" id="KW-1185">Reference proteome</keyword>
<reference evidence="1 2" key="1">
    <citation type="submission" date="2022-05" db="EMBL/GenBank/DDBJ databases">
        <authorList>
            <consortium name="Genoscope - CEA"/>
            <person name="William W."/>
        </authorList>
    </citation>
    <scope>NUCLEOTIDE SEQUENCE [LARGE SCALE GENOMIC DNA]</scope>
</reference>
<proteinExistence type="predicted"/>
<dbReference type="EMBL" id="CALNXI010000065">
    <property type="protein sequence ID" value="CAH3017539.1"/>
    <property type="molecule type" value="Genomic_DNA"/>
</dbReference>
<comment type="caution">
    <text evidence="1">The sequence shown here is derived from an EMBL/GenBank/DDBJ whole genome shotgun (WGS) entry which is preliminary data.</text>
</comment>
<gene>
    <name evidence="1" type="ORF">PEVE_00038382</name>
</gene>
<evidence type="ECO:0000313" key="2">
    <source>
        <dbReference type="Proteomes" id="UP001159427"/>
    </source>
</evidence>